<dbReference type="Proteomes" id="UP001347796">
    <property type="component" value="Unassembled WGS sequence"/>
</dbReference>
<accession>A0AAN8G2F6</accession>
<feature type="domain" description="Hedgehog N-terminal signalling" evidence="2">
    <location>
        <begin position="314"/>
        <end position="405"/>
    </location>
</feature>
<dbReference type="GO" id="GO:0005113">
    <property type="term" value="F:patched binding"/>
    <property type="evidence" value="ECO:0007669"/>
    <property type="project" value="TreeGrafter"/>
</dbReference>
<evidence type="ECO:0000313" key="3">
    <source>
        <dbReference type="EMBL" id="KAK6169137.1"/>
    </source>
</evidence>
<dbReference type="Pfam" id="PF01085">
    <property type="entry name" value="HH_signal"/>
    <property type="match status" value="1"/>
</dbReference>
<dbReference type="Gene3D" id="3.30.1380.10">
    <property type="match status" value="1"/>
</dbReference>
<reference evidence="3 4" key="1">
    <citation type="submission" date="2024-01" db="EMBL/GenBank/DDBJ databases">
        <title>The genome of the rayed Mediterranean limpet Patella caerulea (Linnaeus, 1758).</title>
        <authorList>
            <person name="Anh-Thu Weber A."/>
            <person name="Halstead-Nussloch G."/>
        </authorList>
    </citation>
    <scope>NUCLEOTIDE SEQUENCE [LARGE SCALE GENOMIC DNA]</scope>
    <source>
        <strain evidence="3">AATW-2023a</strain>
        <tissue evidence="3">Whole specimen</tissue>
    </source>
</reference>
<feature type="chain" id="PRO_5043006301" description="Hedgehog N-terminal signalling domain-containing protein" evidence="1">
    <location>
        <begin position="20"/>
        <end position="951"/>
    </location>
</feature>
<dbReference type="SUPFAM" id="SSF55166">
    <property type="entry name" value="Hedgehog/DD-peptidase"/>
    <property type="match status" value="1"/>
</dbReference>
<dbReference type="GO" id="GO:0007267">
    <property type="term" value="P:cell-cell signaling"/>
    <property type="evidence" value="ECO:0007669"/>
    <property type="project" value="InterPro"/>
</dbReference>
<comment type="caution">
    <text evidence="3">The sequence shown here is derived from an EMBL/GenBank/DDBJ whole genome shotgun (WGS) entry which is preliminary data.</text>
</comment>
<dbReference type="PANTHER" id="PTHR11889:SF31">
    <property type="entry name" value="PROTEIN HEDGEHOG"/>
    <property type="match status" value="1"/>
</dbReference>
<dbReference type="EMBL" id="JAZGQO010000015">
    <property type="protein sequence ID" value="KAK6169137.1"/>
    <property type="molecule type" value="Genomic_DNA"/>
</dbReference>
<dbReference type="InterPro" id="IPR000320">
    <property type="entry name" value="Hedgehog_signalling_dom"/>
</dbReference>
<evidence type="ECO:0000256" key="1">
    <source>
        <dbReference type="SAM" id="SignalP"/>
    </source>
</evidence>
<name>A0AAN8G2F6_PATCE</name>
<dbReference type="AlphaFoldDB" id="A0AAN8G2F6"/>
<dbReference type="GO" id="GO:0005615">
    <property type="term" value="C:extracellular space"/>
    <property type="evidence" value="ECO:0007669"/>
    <property type="project" value="TreeGrafter"/>
</dbReference>
<keyword evidence="1" id="KW-0732">Signal</keyword>
<dbReference type="GO" id="GO:0005509">
    <property type="term" value="F:calcium ion binding"/>
    <property type="evidence" value="ECO:0007669"/>
    <property type="project" value="TreeGrafter"/>
</dbReference>
<dbReference type="GO" id="GO:0007224">
    <property type="term" value="P:smoothened signaling pathway"/>
    <property type="evidence" value="ECO:0007669"/>
    <property type="project" value="TreeGrafter"/>
</dbReference>
<evidence type="ECO:0000259" key="2">
    <source>
        <dbReference type="Pfam" id="PF01085"/>
    </source>
</evidence>
<protein>
    <recommendedName>
        <fullName evidence="2">Hedgehog N-terminal signalling domain-containing protein</fullName>
    </recommendedName>
</protein>
<feature type="signal peptide" evidence="1">
    <location>
        <begin position="1"/>
        <end position="19"/>
    </location>
</feature>
<dbReference type="GO" id="GO:0010468">
    <property type="term" value="P:regulation of gene expression"/>
    <property type="evidence" value="ECO:0007669"/>
    <property type="project" value="TreeGrafter"/>
</dbReference>
<proteinExistence type="predicted"/>
<sequence length="951" mass="107360">MDPSRICFILLLILDIVYSEEIVFESGISFQTVNQNALPNPSDYDDLENTGSYLFDAGVDGNEKKRLSLSILVQDFKSPNSRYFRAHPAFISCVQKVMRDLQNQDKSLMVFNGFLSKADAGNRNGKQERYGRSGTGVTLTFKPGVGGAQTEQIATAALKHCPVMFERLQRSLGIIMVGDNAVHLHMTSTQNAAPFFDVDDNYSRMTSTVFKSWCLDQIDLGLDPIGSPDCSKVRVLQNGQIYPSDVTTPQEVVGDVDAPITRDSDADFSTLVQYQGRNIDFVNAEKSAAWCGKPGTPCVDCGAGPVGNSLNQRCTARLMSQRMYNVVNRLQKMVRADNEKLKIEKAFDEKYEGHETDFDVTSLHTEGRMVVATLASGGDSAKIQKLAQLAICAKADFVKNEGNKVIIAVKKMYGNTAQKIAFPNIELLRVEPPAADKQLYSLPKGFDEDDEATYPLMDSNNQHDELLADDTPLGLFVSKDPSIRYFRLEPRIARCYAQMVYNLNKHNQDGDPKIELEVVRGFISTQEQLLKFDPSDKRYNTMTLGTGFEVRYSASNTQTRPLHTLIKLAVEYCGPTFHESDKQEIGIGLYSDRIFIDVRTDFDVWTKFPEQMPTEYKSLADYREDMLQRFELAVQNRIVDPDNLVEACVQANHPGLQSPNFVHAHPSHVTRRRRAAGDPDDCLPVSDTTFCKNTLVHRQTEVEHIWQEVERKWQYHNRDELKGALEGCFLTCGTCLQGNIYDDKSENCNNFLHWVNFDLMNDDPDVTNIFPRDSMELRHRACRSGHCIEDAPLFHLIVHAAEAIYRPDPKASVENELFPQAENPSPVLQLLSRLYAIHASGIVKFWVRDENDMLSLKAPLEVAMLYNKNVTKVQVFVNEDSKRDAVENVIETYVADWSSIGCPKYTREVIAPSEVLPMPVGIGKRSAHAAIREDIINHYTSWESRWINRDI</sequence>
<organism evidence="3 4">
    <name type="scientific">Patella caerulea</name>
    <name type="common">Rayed Mediterranean limpet</name>
    <dbReference type="NCBI Taxonomy" id="87958"/>
    <lineage>
        <taxon>Eukaryota</taxon>
        <taxon>Metazoa</taxon>
        <taxon>Spiralia</taxon>
        <taxon>Lophotrochozoa</taxon>
        <taxon>Mollusca</taxon>
        <taxon>Gastropoda</taxon>
        <taxon>Patellogastropoda</taxon>
        <taxon>Patelloidea</taxon>
        <taxon>Patellidae</taxon>
        <taxon>Patella</taxon>
    </lineage>
</organism>
<keyword evidence="4" id="KW-1185">Reference proteome</keyword>
<dbReference type="InterPro" id="IPR050387">
    <property type="entry name" value="Hedgehog_Signaling"/>
</dbReference>
<dbReference type="InterPro" id="IPR009045">
    <property type="entry name" value="Zn_M74/Hedgehog-like"/>
</dbReference>
<dbReference type="PANTHER" id="PTHR11889">
    <property type="entry name" value="HEDGEHOG"/>
    <property type="match status" value="1"/>
</dbReference>
<evidence type="ECO:0000313" key="4">
    <source>
        <dbReference type="Proteomes" id="UP001347796"/>
    </source>
</evidence>
<dbReference type="GO" id="GO:0001708">
    <property type="term" value="P:cell fate specification"/>
    <property type="evidence" value="ECO:0007669"/>
    <property type="project" value="TreeGrafter"/>
</dbReference>
<gene>
    <name evidence="3" type="ORF">SNE40_020246</name>
</gene>